<evidence type="ECO:0000256" key="7">
    <source>
        <dbReference type="ARBA" id="ARBA00022989"/>
    </source>
</evidence>
<dbReference type="CDD" id="cd06503">
    <property type="entry name" value="ATP-synt_Fo_b"/>
    <property type="match status" value="1"/>
</dbReference>
<organism evidence="12">
    <name type="scientific">hydrothermal vent metagenome</name>
    <dbReference type="NCBI Taxonomy" id="652676"/>
    <lineage>
        <taxon>unclassified sequences</taxon>
        <taxon>metagenomes</taxon>
        <taxon>ecological metagenomes</taxon>
    </lineage>
</organism>
<dbReference type="GO" id="GO:0046961">
    <property type="term" value="F:proton-transporting ATPase activity, rotational mechanism"/>
    <property type="evidence" value="ECO:0007669"/>
    <property type="project" value="TreeGrafter"/>
</dbReference>
<sequence>MDKLFAAFGVNTKLLIAQVVNFGILLAALTYFLYKPLMRSLEARQKVVTQGVEDAQRASEKLASADTVSAERVEKAENTAEQIVTNARDIAQTERVRLLKEAEERARAFTADAEARAKESIAKMQRESEKDITRLAILAAEKAIRKQ</sequence>
<reference evidence="12" key="1">
    <citation type="submission" date="2018-06" db="EMBL/GenBank/DDBJ databases">
        <authorList>
            <person name="Zhirakovskaya E."/>
        </authorList>
    </citation>
    <scope>NUCLEOTIDE SEQUENCE</scope>
</reference>
<dbReference type="GO" id="GO:0045259">
    <property type="term" value="C:proton-transporting ATP synthase complex"/>
    <property type="evidence" value="ECO:0007669"/>
    <property type="project" value="UniProtKB-KW"/>
</dbReference>
<dbReference type="PANTHER" id="PTHR33445:SF2">
    <property type="entry name" value="ATP SYNTHASE SUBUNIT B', CHLOROPLASTIC"/>
    <property type="match status" value="1"/>
</dbReference>
<keyword evidence="5 11" id="KW-0812">Transmembrane</keyword>
<evidence type="ECO:0000256" key="9">
    <source>
        <dbReference type="ARBA" id="ARBA00023136"/>
    </source>
</evidence>
<dbReference type="EMBL" id="UOEV01000021">
    <property type="protein sequence ID" value="VAW32092.1"/>
    <property type="molecule type" value="Genomic_DNA"/>
</dbReference>
<keyword evidence="6" id="KW-0375">Hydrogen ion transport</keyword>
<dbReference type="InterPro" id="IPR050059">
    <property type="entry name" value="ATP_synthase_B_chain"/>
</dbReference>
<keyword evidence="4" id="KW-0138">CF(0)</keyword>
<comment type="function">
    <text evidence="10">F(1)F(0) ATP synthase produces ATP from ADP in the presence of a proton or sodium gradient. F-type ATPases consist of two structural domains, F(1) containing the extramembraneous catalytic core and F(0) containing the membrane proton channel, linked together by a central stalk and a peripheral stalk. During catalysis, ATP synthesis in the catalytic domain of F(1) is coupled via a rotary mechanism of the central stalk subunits to proton translocation.</text>
</comment>
<dbReference type="PANTHER" id="PTHR33445">
    <property type="entry name" value="ATP SYNTHASE SUBUNIT B', CHLOROPLASTIC"/>
    <property type="match status" value="1"/>
</dbReference>
<comment type="similarity">
    <text evidence="2">Belongs to the ATPase B chain family.</text>
</comment>
<dbReference type="Pfam" id="PF00430">
    <property type="entry name" value="ATP-synt_B"/>
    <property type="match status" value="1"/>
</dbReference>
<protein>
    <recommendedName>
        <fullName evidence="13">ATP synthase F0 sector subunit b</fullName>
    </recommendedName>
</protein>
<evidence type="ECO:0000256" key="5">
    <source>
        <dbReference type="ARBA" id="ARBA00022692"/>
    </source>
</evidence>
<evidence type="ECO:0000256" key="3">
    <source>
        <dbReference type="ARBA" id="ARBA00022448"/>
    </source>
</evidence>
<keyword evidence="8" id="KW-0406">Ion transport</keyword>
<keyword evidence="7 11" id="KW-1133">Transmembrane helix</keyword>
<evidence type="ECO:0000256" key="8">
    <source>
        <dbReference type="ARBA" id="ARBA00023065"/>
    </source>
</evidence>
<evidence type="ECO:0000313" key="12">
    <source>
        <dbReference type="EMBL" id="VAW32092.1"/>
    </source>
</evidence>
<gene>
    <name evidence="12" type="ORF">MNBD_CPR01-399</name>
</gene>
<evidence type="ECO:0000256" key="10">
    <source>
        <dbReference type="ARBA" id="ARBA00025198"/>
    </source>
</evidence>
<evidence type="ECO:0008006" key="13">
    <source>
        <dbReference type="Google" id="ProtNLM"/>
    </source>
</evidence>
<keyword evidence="9 11" id="KW-0472">Membrane</keyword>
<dbReference type="AlphaFoldDB" id="A0A3B0V006"/>
<proteinExistence type="inferred from homology"/>
<dbReference type="GO" id="GO:0015986">
    <property type="term" value="P:proton motive force-driven ATP synthesis"/>
    <property type="evidence" value="ECO:0007669"/>
    <property type="project" value="InterPro"/>
</dbReference>
<feature type="transmembrane region" description="Helical" evidence="11">
    <location>
        <begin position="15"/>
        <end position="34"/>
    </location>
</feature>
<dbReference type="InterPro" id="IPR002146">
    <property type="entry name" value="ATP_synth_b/b'su_bac/chlpt"/>
</dbReference>
<evidence type="ECO:0000256" key="6">
    <source>
        <dbReference type="ARBA" id="ARBA00022781"/>
    </source>
</evidence>
<evidence type="ECO:0000256" key="2">
    <source>
        <dbReference type="ARBA" id="ARBA00005513"/>
    </source>
</evidence>
<keyword evidence="3" id="KW-0813">Transport</keyword>
<dbReference type="Gene3D" id="6.10.250.1580">
    <property type="match status" value="1"/>
</dbReference>
<name>A0A3B0V006_9ZZZZ</name>
<evidence type="ECO:0000256" key="11">
    <source>
        <dbReference type="SAM" id="Phobius"/>
    </source>
</evidence>
<comment type="subcellular location">
    <subcellularLocation>
        <location evidence="1">Membrane</location>
        <topology evidence="1">Single-pass membrane protein</topology>
    </subcellularLocation>
</comment>
<evidence type="ECO:0000256" key="1">
    <source>
        <dbReference type="ARBA" id="ARBA00004167"/>
    </source>
</evidence>
<accession>A0A3B0V006</accession>
<dbReference type="HAMAP" id="MF_01398">
    <property type="entry name" value="ATP_synth_b_bprime"/>
    <property type="match status" value="1"/>
</dbReference>
<evidence type="ECO:0000256" key="4">
    <source>
        <dbReference type="ARBA" id="ARBA00022547"/>
    </source>
</evidence>